<reference evidence="3" key="2">
    <citation type="journal article" date="2023" name="IMA Fungus">
        <title>Comparative genomic study of the Penicillium genus elucidates a diverse pangenome and 15 lateral gene transfer events.</title>
        <authorList>
            <person name="Petersen C."/>
            <person name="Sorensen T."/>
            <person name="Nielsen M.R."/>
            <person name="Sondergaard T.E."/>
            <person name="Sorensen J.L."/>
            <person name="Fitzpatrick D.A."/>
            <person name="Frisvad J.C."/>
            <person name="Nielsen K.L."/>
        </authorList>
    </citation>
    <scope>NUCLEOTIDE SEQUENCE</scope>
    <source>
        <strain evidence="3">IBT 35675</strain>
    </source>
</reference>
<evidence type="ECO:0000256" key="1">
    <source>
        <dbReference type="ARBA" id="ARBA00022997"/>
    </source>
</evidence>
<dbReference type="SUPFAM" id="SSF51556">
    <property type="entry name" value="Metallo-dependent hydrolases"/>
    <property type="match status" value="1"/>
</dbReference>
<evidence type="ECO:0000313" key="4">
    <source>
        <dbReference type="Proteomes" id="UP001148299"/>
    </source>
</evidence>
<gene>
    <name evidence="3" type="ORF">N7541_000933</name>
</gene>
<comment type="similarity">
    <text evidence="2">Belongs to the metallo-dependent hydrolases superfamily. Peptidase M19 family.</text>
</comment>
<keyword evidence="4" id="KW-1185">Reference proteome</keyword>
<dbReference type="GO" id="GO:0006508">
    <property type="term" value="P:proteolysis"/>
    <property type="evidence" value="ECO:0007669"/>
    <property type="project" value="UniProtKB-KW"/>
</dbReference>
<keyword evidence="2" id="KW-0378">Hydrolase</keyword>
<organism evidence="3 4">
    <name type="scientific">Penicillium brevicompactum</name>
    <dbReference type="NCBI Taxonomy" id="5074"/>
    <lineage>
        <taxon>Eukaryota</taxon>
        <taxon>Fungi</taxon>
        <taxon>Dikarya</taxon>
        <taxon>Ascomycota</taxon>
        <taxon>Pezizomycotina</taxon>
        <taxon>Eurotiomycetes</taxon>
        <taxon>Eurotiomycetidae</taxon>
        <taxon>Eurotiales</taxon>
        <taxon>Aspergillaceae</taxon>
        <taxon>Penicillium</taxon>
    </lineage>
</organism>
<keyword evidence="2" id="KW-0862">Zinc</keyword>
<dbReference type="Gene3D" id="3.20.20.140">
    <property type="entry name" value="Metal-dependent hydrolases"/>
    <property type="match status" value="1"/>
</dbReference>
<reference evidence="3" key="1">
    <citation type="submission" date="2022-12" db="EMBL/GenBank/DDBJ databases">
        <authorList>
            <person name="Petersen C."/>
        </authorList>
    </citation>
    <scope>NUCLEOTIDE SEQUENCE</scope>
    <source>
        <strain evidence="3">IBT 35675</strain>
    </source>
</reference>
<protein>
    <recommendedName>
        <fullName evidence="2">Dipeptidase</fullName>
        <ecNumber evidence="2">3.4.13.19</ecNumber>
    </recommendedName>
</protein>
<keyword evidence="2" id="KW-0479">Metal-binding</keyword>
<dbReference type="InterPro" id="IPR032466">
    <property type="entry name" value="Metal_Hydrolase"/>
</dbReference>
<keyword evidence="2" id="KW-0645">Protease</keyword>
<dbReference type="PANTHER" id="PTHR10443">
    <property type="entry name" value="MICROSOMAL DIPEPTIDASE"/>
    <property type="match status" value="1"/>
</dbReference>
<accession>A0A9W9RVC9</accession>
<sequence length="390" mass="43502">MALVEQALEILRSVPLIDGHNDWPHLIRGFYDNKLDERFQSGKDLVGHVDMKRLKEGRSGGAFWSVYIDCPDSDGFTDVVHFEVLRDTMQQIDLVHRLSERYSNQMELVQHSSDIMRLFKAGKFASLIGVEGLHQIANSASVLRLYHKMGVRYITLAHNKNNLYADSATSSSPAHNGLSLQGVQMIREMNRIGMIIDLSHTSEAVMHRVLDISEAPVIFSHSSIASIVPHVRNVPDVILKKLKANDGVIMITLIPSLIHEDAAKANVGHVVDHIMYAGNLIGYEHIGLGSDYDGMFSAVQGVDDVSKWPNLVAKMLERGISRSNVEKVLGLNIIRVLESTELCASKLKSTSSVMEDSVKQLWNDRFRATVEGVYPHAGKSRRDVITERSD</sequence>
<comment type="cofactor">
    <cofactor evidence="2">
        <name>Zn(2+)</name>
        <dbReference type="ChEBI" id="CHEBI:29105"/>
    </cofactor>
</comment>
<dbReference type="GO" id="GO:0046872">
    <property type="term" value="F:metal ion binding"/>
    <property type="evidence" value="ECO:0007669"/>
    <property type="project" value="UniProtKB-UniRule"/>
</dbReference>
<dbReference type="AlphaFoldDB" id="A0A9W9RVC9"/>
<dbReference type="InterPro" id="IPR008257">
    <property type="entry name" value="Pept_M19"/>
</dbReference>
<name>A0A9W9RVC9_PENBR</name>
<dbReference type="Pfam" id="PF01244">
    <property type="entry name" value="Peptidase_M19"/>
    <property type="match status" value="1"/>
</dbReference>
<keyword evidence="2" id="KW-0482">Metalloprotease</keyword>
<dbReference type="PROSITE" id="PS51365">
    <property type="entry name" value="RENAL_DIPEPTIDASE_2"/>
    <property type="match status" value="1"/>
</dbReference>
<evidence type="ECO:0000313" key="3">
    <source>
        <dbReference type="EMBL" id="KAJ5366992.1"/>
    </source>
</evidence>
<dbReference type="EC" id="3.4.13.19" evidence="2"/>
<dbReference type="EMBL" id="JAPZBR010000001">
    <property type="protein sequence ID" value="KAJ5366992.1"/>
    <property type="molecule type" value="Genomic_DNA"/>
</dbReference>
<comment type="caution">
    <text evidence="3">The sequence shown here is derived from an EMBL/GenBank/DDBJ whole genome shotgun (WGS) entry which is preliminary data.</text>
</comment>
<dbReference type="CDD" id="cd01301">
    <property type="entry name" value="rDP_like"/>
    <property type="match status" value="1"/>
</dbReference>
<dbReference type="PANTHER" id="PTHR10443:SF12">
    <property type="entry name" value="DIPEPTIDASE"/>
    <property type="match status" value="1"/>
</dbReference>
<comment type="catalytic activity">
    <reaction evidence="2">
        <text>an L-aminoacyl-L-amino acid + H2O = 2 an L-alpha-amino acid</text>
        <dbReference type="Rhea" id="RHEA:48940"/>
        <dbReference type="ChEBI" id="CHEBI:15377"/>
        <dbReference type="ChEBI" id="CHEBI:59869"/>
        <dbReference type="ChEBI" id="CHEBI:77460"/>
        <dbReference type="EC" id="3.4.13.19"/>
    </reaction>
</comment>
<evidence type="ECO:0000256" key="2">
    <source>
        <dbReference type="RuleBase" id="RU341113"/>
    </source>
</evidence>
<keyword evidence="1 2" id="KW-0224">Dipeptidase</keyword>
<dbReference type="GO" id="GO:0070573">
    <property type="term" value="F:metallodipeptidase activity"/>
    <property type="evidence" value="ECO:0007669"/>
    <property type="project" value="InterPro"/>
</dbReference>
<dbReference type="Proteomes" id="UP001148299">
    <property type="component" value="Unassembled WGS sequence"/>
</dbReference>
<proteinExistence type="inferred from homology"/>